<gene>
    <name evidence="1" type="ORF">LCGC14_1878050</name>
</gene>
<protein>
    <recommendedName>
        <fullName evidence="2">DUF4238 domain-containing protein</fullName>
    </recommendedName>
</protein>
<reference evidence="1" key="1">
    <citation type="journal article" date="2015" name="Nature">
        <title>Complex archaea that bridge the gap between prokaryotes and eukaryotes.</title>
        <authorList>
            <person name="Spang A."/>
            <person name="Saw J.H."/>
            <person name="Jorgensen S.L."/>
            <person name="Zaremba-Niedzwiedzka K."/>
            <person name="Martijn J."/>
            <person name="Lind A.E."/>
            <person name="van Eijk R."/>
            <person name="Schleper C."/>
            <person name="Guy L."/>
            <person name="Ettema T.J."/>
        </authorList>
    </citation>
    <scope>NUCLEOTIDE SEQUENCE</scope>
</reference>
<accession>A0A0F9G314</accession>
<name>A0A0F9G314_9ZZZZ</name>
<proteinExistence type="predicted"/>
<evidence type="ECO:0008006" key="2">
    <source>
        <dbReference type="Google" id="ProtNLM"/>
    </source>
</evidence>
<comment type="caution">
    <text evidence="1">The sequence shown here is derived from an EMBL/GenBank/DDBJ whole genome shotgun (WGS) entry which is preliminary data.</text>
</comment>
<dbReference type="InterPro" id="IPR025332">
    <property type="entry name" value="DUF4238"/>
</dbReference>
<dbReference type="AlphaFoldDB" id="A0A0F9G314"/>
<organism evidence="1">
    <name type="scientific">marine sediment metagenome</name>
    <dbReference type="NCBI Taxonomy" id="412755"/>
    <lineage>
        <taxon>unclassified sequences</taxon>
        <taxon>metagenomes</taxon>
        <taxon>ecological metagenomes</taxon>
    </lineage>
</organism>
<evidence type="ECO:0000313" key="1">
    <source>
        <dbReference type="EMBL" id="KKL93104.1"/>
    </source>
</evidence>
<dbReference type="EMBL" id="LAZR01019284">
    <property type="protein sequence ID" value="KKL93104.1"/>
    <property type="molecule type" value="Genomic_DNA"/>
</dbReference>
<sequence length="285" mass="34183">MSDNIPKRQHYTPQFYLRQFATQRISEHYIWCYDKTNGNIFNPSVKNIGVENWFYDKKLQGECVFERALSILEGHYSEIYRIIREKPISSLTREEKQLFVELVYLQDTRTRKARDNMIKVKEEVINSEDFQDWFQETFPGMTIEEQLEDIKRNIQLSEMFNIEIKDNKPKFSETLDRIMEFDLFLLINDIRTTGAAFFTSDHPNCHYSLSEEIDMKILFPITPELCLMFTNDKGWETMHPSHNTVINKKFVQVANERTVEKAYRFVFSKTNDFRFVERVLEKKID</sequence>
<dbReference type="Pfam" id="PF14022">
    <property type="entry name" value="DUF4238"/>
    <property type="match status" value="1"/>
</dbReference>